<accession>A0AC35TUM1</accession>
<dbReference type="WBParaSite" id="RSKR_0000449000.1">
    <property type="protein sequence ID" value="RSKR_0000449000.1"/>
    <property type="gene ID" value="RSKR_0000449000"/>
</dbReference>
<protein>
    <submittedName>
        <fullName evidence="2">Cullin_Nedd8 domain-containing protein</fullName>
    </submittedName>
</protein>
<organism evidence="1 2">
    <name type="scientific">Rhabditophanes sp. KR3021</name>
    <dbReference type="NCBI Taxonomy" id="114890"/>
    <lineage>
        <taxon>Eukaryota</taxon>
        <taxon>Metazoa</taxon>
        <taxon>Ecdysozoa</taxon>
        <taxon>Nematoda</taxon>
        <taxon>Chromadorea</taxon>
        <taxon>Rhabditida</taxon>
        <taxon>Tylenchina</taxon>
        <taxon>Panagrolaimomorpha</taxon>
        <taxon>Strongyloidoidea</taxon>
        <taxon>Alloionematidae</taxon>
        <taxon>Rhabditophanes</taxon>
    </lineage>
</organism>
<evidence type="ECO:0000313" key="2">
    <source>
        <dbReference type="WBParaSite" id="RSKR_0000449000.1"/>
    </source>
</evidence>
<proteinExistence type="predicted"/>
<sequence length="335" mass="38784">MLPTQIQKIIGELLSKICVDKDEILTPDGCLSYYAGGYNYRFSMPSCTEDDVIFSIKRTRTKVPQPSNPSSVLVAEDIYYFLKEWIADYLGQLTVKLNWLSEDDLLREYNKIWTNFLLSSRHTNTLFRFLNECWITRKLEEGSHDVRFIDNMLVTEFKNKLFDKFSSSLIATALQLIKKERNNQSINSGLSSETLQSYVYMEITLYTGAISKSMPTKGSTASTFQKKDDSEKNASIESVKELNLEAIIVRIMKARKEMRHQQLVSDVVEVIKMSHIKRIIDALIEKAEISHIKRSIDAFIEKADISHIKRSIDALIEEDYIKRDANERDLYQYLP</sequence>
<reference evidence="2" key="1">
    <citation type="submission" date="2016-11" db="UniProtKB">
        <authorList>
            <consortium name="WormBaseParasite"/>
        </authorList>
    </citation>
    <scope>IDENTIFICATION</scope>
    <source>
        <strain evidence="2">KR3021</strain>
    </source>
</reference>
<dbReference type="Proteomes" id="UP000095286">
    <property type="component" value="Unplaced"/>
</dbReference>
<name>A0AC35TUM1_9BILA</name>
<evidence type="ECO:0000313" key="1">
    <source>
        <dbReference type="Proteomes" id="UP000095286"/>
    </source>
</evidence>